<dbReference type="GO" id="GO:0008270">
    <property type="term" value="F:zinc ion binding"/>
    <property type="evidence" value="ECO:0007669"/>
    <property type="project" value="UniProtKB-KW"/>
</dbReference>
<dbReference type="Proteomes" id="UP000663193">
    <property type="component" value="Chromosome 6"/>
</dbReference>
<evidence type="ECO:0000256" key="4">
    <source>
        <dbReference type="PROSITE-ProRule" id="PRU00175"/>
    </source>
</evidence>
<dbReference type="PANTHER" id="PTHR45969">
    <property type="entry name" value="RING ZINC FINGER PROTEIN-RELATED"/>
    <property type="match status" value="1"/>
</dbReference>
<evidence type="ECO:0000256" key="2">
    <source>
        <dbReference type="ARBA" id="ARBA00022771"/>
    </source>
</evidence>
<dbReference type="AlphaFoldDB" id="A0A7U2F087"/>
<dbReference type="SMART" id="SM00184">
    <property type="entry name" value="RING"/>
    <property type="match status" value="1"/>
</dbReference>
<reference evidence="8" key="1">
    <citation type="journal article" date="2021" name="BMC Genomics">
        <title>Chromosome-level genome assembly and manually-curated proteome of model necrotroph Parastagonospora nodorum Sn15 reveals a genome-wide trove of candidate effector homologs, and redundancy of virulence-related functions within an accessory chromosome.</title>
        <authorList>
            <person name="Bertazzoni S."/>
            <person name="Jones D.A.B."/>
            <person name="Phan H.T."/>
            <person name="Tan K.-C."/>
            <person name="Hane J.K."/>
        </authorList>
    </citation>
    <scope>NUCLEOTIDE SEQUENCE [LARGE SCALE GENOMIC DNA]</scope>
    <source>
        <strain evidence="8">SN15 / ATCC MYA-4574 / FGSC 10173)</strain>
    </source>
</reference>
<gene>
    <name evidence="7" type="ORF">JI435_057480</name>
</gene>
<feature type="region of interest" description="Disordered" evidence="5">
    <location>
        <begin position="648"/>
        <end position="669"/>
    </location>
</feature>
<dbReference type="InterPro" id="IPR001841">
    <property type="entry name" value="Znf_RING"/>
</dbReference>
<feature type="domain" description="RING-type" evidence="6">
    <location>
        <begin position="384"/>
        <end position="433"/>
    </location>
</feature>
<evidence type="ECO:0000259" key="6">
    <source>
        <dbReference type="PROSITE" id="PS50089"/>
    </source>
</evidence>
<protein>
    <recommendedName>
        <fullName evidence="6">RING-type domain-containing protein</fullName>
    </recommendedName>
</protein>
<keyword evidence="8" id="KW-1185">Reference proteome</keyword>
<proteinExistence type="predicted"/>
<dbReference type="Gene3D" id="3.30.40.10">
    <property type="entry name" value="Zinc/RING finger domain, C3HC4 (zinc finger)"/>
    <property type="match status" value="1"/>
</dbReference>
<evidence type="ECO:0000313" key="8">
    <source>
        <dbReference type="Proteomes" id="UP000663193"/>
    </source>
</evidence>
<dbReference type="PROSITE" id="PS50089">
    <property type="entry name" value="ZF_RING_2"/>
    <property type="match status" value="1"/>
</dbReference>
<evidence type="ECO:0000256" key="1">
    <source>
        <dbReference type="ARBA" id="ARBA00022723"/>
    </source>
</evidence>
<feature type="region of interest" description="Disordered" evidence="5">
    <location>
        <begin position="561"/>
        <end position="584"/>
    </location>
</feature>
<evidence type="ECO:0000256" key="3">
    <source>
        <dbReference type="ARBA" id="ARBA00022833"/>
    </source>
</evidence>
<dbReference type="EMBL" id="CP069028">
    <property type="protein sequence ID" value="QRC96111.1"/>
    <property type="molecule type" value="Genomic_DNA"/>
</dbReference>
<evidence type="ECO:0000313" key="7">
    <source>
        <dbReference type="EMBL" id="QRC96111.1"/>
    </source>
</evidence>
<name>A0A7U2F087_PHANO</name>
<sequence>MYRDPESLQVAQVLSRQDPVGVFEELHRSAGGHCHAMCRHRDGLYSEISCPRLWLVECAKLGPNPANNDQRFLFVRHLHHLKTPQPVYESADLDHGLDDAVSPGPFTRPGVLFAVAEYAARENGARDIESLVHIVARAALDIVDIWDYTYRRGYRQRKGLPPFKWYYLGLVQSRKIFADMIEDCADTVDCMLSYQMRDFLKSVPFITIWDWLWQAAGEKSNFMLQQDDALDCDMYLFALVALKDTVGLSASELRRIVAVVDTDLDLYWNETSVSNMVSSRPSGYPVLVDFDHIESTGTHYMERHWGRQFYENHLPPGFSTDLRVVADYDARLLDVEEDSDENVPEELLRDIYDSADLEVHGPSIDALEFAQTVGEDDRPRRQNCTICADIFVSRTAKAICLKLRECGHYFHDHCLRDWMNSVAACSNLCPECRSQICENRRPVRLVDTGPPEETPTQAVRPAPVTGLEVDQLRSQSDVARPYATNVLPLVSPTMRSSLGFSHLHSTFRVLFAEPEEVIGELFSNNADSTRQQDLSGPATSLNMPDTEAAMRDVGYASVVPVPDPHRGDIEVREEPQDETGAADGESEYEALFGNLDKVPGGFALPDPDDIESFGAAGMTNGPHTPTRLQEYFDDQGNYIEDRVTFHTHGDDPECPFAWDMDYDNDSDEE</sequence>
<organism evidence="7 8">
    <name type="scientific">Phaeosphaeria nodorum (strain SN15 / ATCC MYA-4574 / FGSC 10173)</name>
    <name type="common">Glume blotch fungus</name>
    <name type="synonym">Parastagonospora nodorum</name>
    <dbReference type="NCBI Taxonomy" id="321614"/>
    <lineage>
        <taxon>Eukaryota</taxon>
        <taxon>Fungi</taxon>
        <taxon>Dikarya</taxon>
        <taxon>Ascomycota</taxon>
        <taxon>Pezizomycotina</taxon>
        <taxon>Dothideomycetes</taxon>
        <taxon>Pleosporomycetidae</taxon>
        <taxon>Pleosporales</taxon>
        <taxon>Pleosporineae</taxon>
        <taxon>Phaeosphaeriaceae</taxon>
        <taxon>Parastagonospora</taxon>
    </lineage>
</organism>
<dbReference type="VEuPathDB" id="FungiDB:JI435_057480"/>
<dbReference type="OrthoDB" id="21204at2759"/>
<dbReference type="SUPFAM" id="SSF57850">
    <property type="entry name" value="RING/U-box"/>
    <property type="match status" value="1"/>
</dbReference>
<keyword evidence="1" id="KW-0479">Metal-binding</keyword>
<dbReference type="InterPro" id="IPR013083">
    <property type="entry name" value="Znf_RING/FYVE/PHD"/>
</dbReference>
<dbReference type="PANTHER" id="PTHR45969:SF69">
    <property type="entry name" value="FINGER DOMAIN PROTEIN, PUTATIVE (AFU_ORTHOLOGUE AFUA_3G12190)-RELATED"/>
    <property type="match status" value="1"/>
</dbReference>
<accession>A0A7U2F087</accession>
<evidence type="ECO:0000256" key="5">
    <source>
        <dbReference type="SAM" id="MobiDB-lite"/>
    </source>
</evidence>
<feature type="compositionally biased region" description="Basic and acidic residues" evidence="5">
    <location>
        <begin position="563"/>
        <end position="574"/>
    </location>
</feature>
<keyword evidence="3" id="KW-0862">Zinc</keyword>
<feature type="compositionally biased region" description="Acidic residues" evidence="5">
    <location>
        <begin position="660"/>
        <end position="669"/>
    </location>
</feature>
<keyword evidence="2 4" id="KW-0863">Zinc-finger</keyword>